<sequence length="307" mass="33926">MTGSRNQSFDDRDSVHLYYQGSWARQRTYNATNTGETGTLASSNDRSANVTFTFPLKAIAFFYYGLKKANTRFAICIDCDPNDRHFEIVNAANHSDNGRNPPVLLYSHRFSSPGVHEVIIRNDRDPDTPFNHLQFTVDRIEIEIPAEDSQPRDVPIGAIVGGTVGGVVVVLVICAIAFCFWWRKKTRRRIREHVGNRGFDGPSPTTYQPFDPTPITQTQSTTTGTIGGRKSRIPRNPPLQVLSLPLSGLASTSSRPGTSQREVDAGPVDDHTGHNIHDQLLPPEYEHVFVSGGGSAPNTQSRPRAKS</sequence>
<gene>
    <name evidence="3" type="ORF">AGABI1DRAFT_132581</name>
</gene>
<dbReference type="GeneID" id="18827718"/>
<dbReference type="Proteomes" id="UP000008493">
    <property type="component" value="Unassembled WGS sequence"/>
</dbReference>
<dbReference type="AlphaFoldDB" id="K5WX48"/>
<evidence type="ECO:0000313" key="4">
    <source>
        <dbReference type="Proteomes" id="UP000008493"/>
    </source>
</evidence>
<feature type="compositionally biased region" description="Low complexity" evidence="1">
    <location>
        <begin position="213"/>
        <end position="224"/>
    </location>
</feature>
<feature type="compositionally biased region" description="Basic and acidic residues" evidence="1">
    <location>
        <begin position="261"/>
        <end position="277"/>
    </location>
</feature>
<organism evidence="3 4">
    <name type="scientific">Agaricus bisporus var. burnettii (strain JB137-S8 / ATCC MYA-4627 / FGSC 10392)</name>
    <name type="common">White button mushroom</name>
    <dbReference type="NCBI Taxonomy" id="597362"/>
    <lineage>
        <taxon>Eukaryota</taxon>
        <taxon>Fungi</taxon>
        <taxon>Dikarya</taxon>
        <taxon>Basidiomycota</taxon>
        <taxon>Agaricomycotina</taxon>
        <taxon>Agaricomycetes</taxon>
        <taxon>Agaricomycetidae</taxon>
        <taxon>Agaricales</taxon>
        <taxon>Agaricineae</taxon>
        <taxon>Agaricaceae</taxon>
        <taxon>Agaricus</taxon>
    </lineage>
</organism>
<evidence type="ECO:0008006" key="5">
    <source>
        <dbReference type="Google" id="ProtNLM"/>
    </source>
</evidence>
<feature type="region of interest" description="Disordered" evidence="1">
    <location>
        <begin position="194"/>
        <end position="307"/>
    </location>
</feature>
<dbReference type="OMA" id="CENGTYP"/>
<dbReference type="EMBL" id="JH971419">
    <property type="protein sequence ID" value="EKM75132.1"/>
    <property type="molecule type" value="Genomic_DNA"/>
</dbReference>
<evidence type="ECO:0000256" key="1">
    <source>
        <dbReference type="SAM" id="MobiDB-lite"/>
    </source>
</evidence>
<dbReference type="HOGENOM" id="CLU_063273_0_0_1"/>
<accession>K5WX48</accession>
<feature type="transmembrane region" description="Helical" evidence="2">
    <location>
        <begin position="156"/>
        <end position="182"/>
    </location>
</feature>
<keyword evidence="4" id="KW-1185">Reference proteome</keyword>
<keyword evidence="2" id="KW-0472">Membrane</keyword>
<name>K5WX48_AGABU</name>
<evidence type="ECO:0000313" key="3">
    <source>
        <dbReference type="EMBL" id="EKM75132.1"/>
    </source>
</evidence>
<dbReference type="KEGG" id="abp:AGABI1DRAFT132581"/>
<protein>
    <recommendedName>
        <fullName evidence="5">Mid2 domain-containing protein</fullName>
    </recommendedName>
</protein>
<dbReference type="OrthoDB" id="3359616at2759"/>
<proteinExistence type="predicted"/>
<dbReference type="InParanoid" id="K5WX48"/>
<dbReference type="eggNOG" id="ENOG502T17H">
    <property type="taxonomic scope" value="Eukaryota"/>
</dbReference>
<reference evidence="4" key="1">
    <citation type="journal article" date="2012" name="Proc. Natl. Acad. Sci. U.S.A.">
        <title>Genome sequence of the button mushroom Agaricus bisporus reveals mechanisms governing adaptation to a humic-rich ecological niche.</title>
        <authorList>
            <person name="Morin E."/>
            <person name="Kohler A."/>
            <person name="Baker A.R."/>
            <person name="Foulongne-Oriol M."/>
            <person name="Lombard V."/>
            <person name="Nagy L.G."/>
            <person name="Ohm R.A."/>
            <person name="Patyshakuliyeva A."/>
            <person name="Brun A."/>
            <person name="Aerts A.L."/>
            <person name="Bailey A.M."/>
            <person name="Billette C."/>
            <person name="Coutinho P.M."/>
            <person name="Deakin G."/>
            <person name="Doddapaneni H."/>
            <person name="Floudas D."/>
            <person name="Grimwood J."/>
            <person name="Hilden K."/>
            <person name="Kuees U."/>
            <person name="LaButti K.M."/>
            <person name="Lapidus A."/>
            <person name="Lindquist E.A."/>
            <person name="Lucas S.M."/>
            <person name="Murat C."/>
            <person name="Riley R.W."/>
            <person name="Salamov A.A."/>
            <person name="Schmutz J."/>
            <person name="Subramanian V."/>
            <person name="Woesten H.A.B."/>
            <person name="Xu J."/>
            <person name="Eastwood D.C."/>
            <person name="Foster G.D."/>
            <person name="Sonnenberg A.S."/>
            <person name="Cullen D."/>
            <person name="de Vries R.P."/>
            <person name="Lundell T."/>
            <person name="Hibbett D.S."/>
            <person name="Henrissat B."/>
            <person name="Burton K.S."/>
            <person name="Kerrigan R.W."/>
            <person name="Challen M.P."/>
            <person name="Grigoriev I.V."/>
            <person name="Martin F."/>
        </authorList>
    </citation>
    <scope>NUCLEOTIDE SEQUENCE [LARGE SCALE GENOMIC DNA]</scope>
    <source>
        <strain evidence="4">JB137-S8 / ATCC MYA-4627 / FGSC 10392</strain>
    </source>
</reference>
<keyword evidence="2" id="KW-0812">Transmembrane</keyword>
<feature type="compositionally biased region" description="Polar residues" evidence="1">
    <location>
        <begin position="296"/>
        <end position="307"/>
    </location>
</feature>
<dbReference type="RefSeq" id="XP_007334272.1">
    <property type="nucleotide sequence ID" value="XM_007334210.1"/>
</dbReference>
<feature type="compositionally biased region" description="Polar residues" evidence="1">
    <location>
        <begin position="249"/>
        <end position="260"/>
    </location>
</feature>
<keyword evidence="2" id="KW-1133">Transmembrane helix</keyword>
<evidence type="ECO:0000256" key="2">
    <source>
        <dbReference type="SAM" id="Phobius"/>
    </source>
</evidence>